<dbReference type="InterPro" id="IPR000014">
    <property type="entry name" value="PAS"/>
</dbReference>
<dbReference type="InterPro" id="IPR036097">
    <property type="entry name" value="HisK_dim/P_sf"/>
</dbReference>
<accession>A0A6I4IRI2</accession>
<dbReference type="AlphaFoldDB" id="A0A6I4IRI2"/>
<dbReference type="PROSITE" id="PS50113">
    <property type="entry name" value="PAC"/>
    <property type="match status" value="1"/>
</dbReference>
<dbReference type="InterPro" id="IPR000700">
    <property type="entry name" value="PAS-assoc_C"/>
</dbReference>
<evidence type="ECO:0000313" key="4">
    <source>
        <dbReference type="EMBL" id="MVN92914.1"/>
    </source>
</evidence>
<dbReference type="SUPFAM" id="SSF55781">
    <property type="entry name" value="GAF domain-like"/>
    <property type="match status" value="1"/>
</dbReference>
<dbReference type="EMBL" id="WQLA01000007">
    <property type="protein sequence ID" value="MVN92914.1"/>
    <property type="molecule type" value="Genomic_DNA"/>
</dbReference>
<name>A0A6I4IRI2_9SPHI</name>
<evidence type="ECO:0000259" key="3">
    <source>
        <dbReference type="PROSITE" id="PS50113"/>
    </source>
</evidence>
<keyword evidence="5" id="KW-1185">Reference proteome</keyword>
<dbReference type="EC" id="2.7.13.3" evidence="2"/>
<reference evidence="4 5" key="1">
    <citation type="submission" date="2019-12" db="EMBL/GenBank/DDBJ databases">
        <title>Mucilaginibacter sp. HME9299 genome sequencing and assembly.</title>
        <authorList>
            <person name="Kang H."/>
            <person name="Kim H."/>
            <person name="Joh K."/>
        </authorList>
    </citation>
    <scope>NUCLEOTIDE SEQUENCE [LARGE SCALE GENOMIC DNA]</scope>
    <source>
        <strain evidence="4 5">HME9299</strain>
    </source>
</reference>
<proteinExistence type="predicted"/>
<dbReference type="PANTHER" id="PTHR43102">
    <property type="entry name" value="SLR1143 PROTEIN"/>
    <property type="match status" value="1"/>
</dbReference>
<dbReference type="InterPro" id="IPR035965">
    <property type="entry name" value="PAS-like_dom_sf"/>
</dbReference>
<gene>
    <name evidence="4" type="ORF">GO816_17405</name>
</gene>
<dbReference type="Pfam" id="PF01590">
    <property type="entry name" value="GAF"/>
    <property type="match status" value="1"/>
</dbReference>
<organism evidence="4 5">
    <name type="scientific">Mucilaginibacter aquatilis</name>
    <dbReference type="NCBI Taxonomy" id="1517760"/>
    <lineage>
        <taxon>Bacteria</taxon>
        <taxon>Pseudomonadati</taxon>
        <taxon>Bacteroidota</taxon>
        <taxon>Sphingobacteriia</taxon>
        <taxon>Sphingobacteriales</taxon>
        <taxon>Sphingobacteriaceae</taxon>
        <taxon>Mucilaginibacter</taxon>
    </lineage>
</organism>
<dbReference type="PANTHER" id="PTHR43102:SF2">
    <property type="entry name" value="GAF DOMAIN-CONTAINING PROTEIN"/>
    <property type="match status" value="1"/>
</dbReference>
<dbReference type="Proteomes" id="UP000434850">
    <property type="component" value="Unassembled WGS sequence"/>
</dbReference>
<comment type="catalytic activity">
    <reaction evidence="1">
        <text>ATP + protein L-histidine = ADP + protein N-phospho-L-histidine.</text>
        <dbReference type="EC" id="2.7.13.3"/>
    </reaction>
</comment>
<dbReference type="OrthoDB" id="741455at2"/>
<dbReference type="CDD" id="cd00082">
    <property type="entry name" value="HisKA"/>
    <property type="match status" value="1"/>
</dbReference>
<dbReference type="InterPro" id="IPR003018">
    <property type="entry name" value="GAF"/>
</dbReference>
<dbReference type="InterPro" id="IPR003661">
    <property type="entry name" value="HisK_dim/P_dom"/>
</dbReference>
<comment type="caution">
    <text evidence="4">The sequence shown here is derived from an EMBL/GenBank/DDBJ whole genome shotgun (WGS) entry which is preliminary data.</text>
</comment>
<dbReference type="SUPFAM" id="SSF55785">
    <property type="entry name" value="PYP-like sensor domain (PAS domain)"/>
    <property type="match status" value="1"/>
</dbReference>
<feature type="domain" description="PAC" evidence="3">
    <location>
        <begin position="246"/>
        <end position="298"/>
    </location>
</feature>
<evidence type="ECO:0000256" key="1">
    <source>
        <dbReference type="ARBA" id="ARBA00000085"/>
    </source>
</evidence>
<protein>
    <recommendedName>
        <fullName evidence="2">histidine kinase</fullName>
        <ecNumber evidence="2">2.7.13.3</ecNumber>
    </recommendedName>
</protein>
<dbReference type="Pfam" id="PF08448">
    <property type="entry name" value="PAS_4"/>
    <property type="match status" value="1"/>
</dbReference>
<dbReference type="InterPro" id="IPR013656">
    <property type="entry name" value="PAS_4"/>
</dbReference>
<sequence length="376" mass="42857">MPLNGLDKIRSMERFLDLKICRENELKNIVTLAAETCQVAAAFLVISVEGEITQHFKFGNVAEQLDIEDVKFDIPLEQDRITEVEDFEQHTQLAHHQLVKNAPSIRFFAGAPLVTYDGQHIGSLFVLGSEAKKLSERRKRMLHLLSRQAVTMVEFELSIDVLREQYTEAKNSENKLRSFFESSKSSHLLIGRNMEIITFNKTFYDIAYMLFGKPVLAGVKATEFIYPAYIDDFEKNVQTALSGESINHERAVKFTGIDPMWFKVSYNPTYDSGGKIIGVSFNSTDITQRKQSEQKILEQNEALRKVAFMQSHQLRKPVASILGLMSLLKLEETEANSAILNMMEQAVQELDFTVRNIVKATETRTDFDPLPQNLSF</sequence>
<evidence type="ECO:0000313" key="5">
    <source>
        <dbReference type="Proteomes" id="UP000434850"/>
    </source>
</evidence>
<dbReference type="Gene3D" id="1.10.287.130">
    <property type="match status" value="1"/>
</dbReference>
<dbReference type="GO" id="GO:0000155">
    <property type="term" value="F:phosphorelay sensor kinase activity"/>
    <property type="evidence" value="ECO:0007669"/>
    <property type="project" value="InterPro"/>
</dbReference>
<dbReference type="Gene3D" id="3.30.450.20">
    <property type="entry name" value="PAS domain"/>
    <property type="match status" value="1"/>
</dbReference>
<evidence type="ECO:0000256" key="2">
    <source>
        <dbReference type="ARBA" id="ARBA00012438"/>
    </source>
</evidence>
<dbReference type="NCBIfam" id="TIGR00229">
    <property type="entry name" value="sensory_box"/>
    <property type="match status" value="1"/>
</dbReference>
<dbReference type="SUPFAM" id="SSF47384">
    <property type="entry name" value="Homodimeric domain of signal transducing histidine kinase"/>
    <property type="match status" value="1"/>
</dbReference>